<reference evidence="1 2" key="1">
    <citation type="submission" date="2022-08" db="EMBL/GenBank/DDBJ databases">
        <title>Bacterial and archaeal communities from various locations to study Microbial Dark Matter (Phase II).</title>
        <authorList>
            <person name="Stepanauskas R."/>
        </authorList>
    </citation>
    <scope>NUCLEOTIDE SEQUENCE [LARGE SCALE GENOMIC DNA]</scope>
    <source>
        <strain evidence="1 2">PD1</strain>
    </source>
</reference>
<comment type="caution">
    <text evidence="1">The sequence shown here is derived from an EMBL/GenBank/DDBJ whole genome shotgun (WGS) entry which is preliminary data.</text>
</comment>
<name>A0ABT2ENN4_9BACT</name>
<protein>
    <recommendedName>
        <fullName evidence="3">Glycosyltransferase 2-like domain-containing protein</fullName>
    </recommendedName>
</protein>
<keyword evidence="2" id="KW-1185">Reference proteome</keyword>
<evidence type="ECO:0008006" key="3">
    <source>
        <dbReference type="Google" id="ProtNLM"/>
    </source>
</evidence>
<proteinExistence type="predicted"/>
<dbReference type="InterPro" id="IPR050256">
    <property type="entry name" value="Glycosyltransferase_2"/>
</dbReference>
<organism evidence="1 2">
    <name type="scientific">Candidatus Fervidibacter sacchari</name>
    <dbReference type="NCBI Taxonomy" id="1448929"/>
    <lineage>
        <taxon>Bacteria</taxon>
        <taxon>Candidatus Fervidibacterota</taxon>
        <taxon>Candidatus Fervidibacter</taxon>
    </lineage>
</organism>
<sequence>MDADGQHDPACVPDLLKALQDADFVLGSRFLGECRYKVPIARRIGMWLFGKIVNWVTGQKITDPTSGFQALRKEVVKFLAEDNYPVDFPDADVLILLHRSGFRIKEIPVIMHERQHGVSMHSHLKAVYYVFKMSLSILATLTRSVRRGS</sequence>
<dbReference type="Gene3D" id="3.90.550.10">
    <property type="entry name" value="Spore Coat Polysaccharide Biosynthesis Protein SpsA, Chain A"/>
    <property type="match status" value="1"/>
</dbReference>
<dbReference type="SUPFAM" id="SSF53448">
    <property type="entry name" value="Nucleotide-diphospho-sugar transferases"/>
    <property type="match status" value="1"/>
</dbReference>
<dbReference type="Proteomes" id="UP001204798">
    <property type="component" value="Unassembled WGS sequence"/>
</dbReference>
<dbReference type="PANTHER" id="PTHR48090">
    <property type="entry name" value="UNDECAPRENYL-PHOSPHATE 4-DEOXY-4-FORMAMIDO-L-ARABINOSE TRANSFERASE-RELATED"/>
    <property type="match status" value="1"/>
</dbReference>
<dbReference type="EMBL" id="JANUCP010000002">
    <property type="protein sequence ID" value="MCS3918523.1"/>
    <property type="molecule type" value="Genomic_DNA"/>
</dbReference>
<dbReference type="InterPro" id="IPR029044">
    <property type="entry name" value="Nucleotide-diphossugar_trans"/>
</dbReference>
<evidence type="ECO:0000313" key="1">
    <source>
        <dbReference type="EMBL" id="MCS3918523.1"/>
    </source>
</evidence>
<accession>A0ABT2ENN4</accession>
<gene>
    <name evidence="1" type="ORF">M2350_000923</name>
</gene>
<evidence type="ECO:0000313" key="2">
    <source>
        <dbReference type="Proteomes" id="UP001204798"/>
    </source>
</evidence>